<dbReference type="PANTHER" id="PTHR12135">
    <property type="entry name" value="DNA REPAIR PROTEIN XP-C / RAD4"/>
    <property type="match status" value="1"/>
</dbReference>
<evidence type="ECO:0000313" key="11">
    <source>
        <dbReference type="Proteomes" id="UP001150925"/>
    </source>
</evidence>
<feature type="region of interest" description="Disordered" evidence="6">
    <location>
        <begin position="1"/>
        <end position="27"/>
    </location>
</feature>
<evidence type="ECO:0000256" key="6">
    <source>
        <dbReference type="SAM" id="MobiDB-lite"/>
    </source>
</evidence>
<dbReference type="GO" id="GO:0006298">
    <property type="term" value="P:mismatch repair"/>
    <property type="evidence" value="ECO:0007669"/>
    <property type="project" value="TreeGrafter"/>
</dbReference>
<evidence type="ECO:0000259" key="8">
    <source>
        <dbReference type="SMART" id="SM01031"/>
    </source>
</evidence>
<dbReference type="InterPro" id="IPR038765">
    <property type="entry name" value="Papain-like_cys_pep_sf"/>
</dbReference>
<evidence type="ECO:0000313" key="10">
    <source>
        <dbReference type="EMBL" id="KAJ1969368.1"/>
    </source>
</evidence>
<dbReference type="InterPro" id="IPR018327">
    <property type="entry name" value="BHD_2"/>
</dbReference>
<dbReference type="Pfam" id="PF10404">
    <property type="entry name" value="BHD_2"/>
    <property type="match status" value="1"/>
</dbReference>
<dbReference type="Gene3D" id="3.90.260.10">
    <property type="entry name" value="Transglutaminase-like"/>
    <property type="match status" value="1"/>
</dbReference>
<evidence type="ECO:0000256" key="4">
    <source>
        <dbReference type="ARBA" id="ARBA00023204"/>
    </source>
</evidence>
<dbReference type="Gene3D" id="2.20.20.110">
    <property type="entry name" value="Rad4, beta-hairpin domain BHD1"/>
    <property type="match status" value="1"/>
</dbReference>
<proteinExistence type="inferred from homology"/>
<dbReference type="SMART" id="SM01030">
    <property type="entry name" value="BHD_1"/>
    <property type="match status" value="1"/>
</dbReference>
<protein>
    <submittedName>
        <fullName evidence="10">Uncharacterized protein</fullName>
    </submittedName>
</protein>
<organism evidence="10 11">
    <name type="scientific">Dispira parvispora</name>
    <dbReference type="NCBI Taxonomy" id="1520584"/>
    <lineage>
        <taxon>Eukaryota</taxon>
        <taxon>Fungi</taxon>
        <taxon>Fungi incertae sedis</taxon>
        <taxon>Zoopagomycota</taxon>
        <taxon>Kickxellomycotina</taxon>
        <taxon>Dimargaritomycetes</taxon>
        <taxon>Dimargaritales</taxon>
        <taxon>Dimargaritaceae</taxon>
        <taxon>Dispira</taxon>
    </lineage>
</organism>
<dbReference type="InterPro" id="IPR004583">
    <property type="entry name" value="DNA_repair_Rad4"/>
</dbReference>
<dbReference type="Gene3D" id="3.30.60.290">
    <property type="entry name" value="Rad4, beta-hairpin domain BHD2"/>
    <property type="match status" value="1"/>
</dbReference>
<evidence type="ECO:0000256" key="1">
    <source>
        <dbReference type="ARBA" id="ARBA00004123"/>
    </source>
</evidence>
<feature type="region of interest" description="Disordered" evidence="6">
    <location>
        <begin position="157"/>
        <end position="180"/>
    </location>
</feature>
<dbReference type="GO" id="GO:0003684">
    <property type="term" value="F:damaged DNA binding"/>
    <property type="evidence" value="ECO:0007669"/>
    <property type="project" value="InterPro"/>
</dbReference>
<feature type="domain" description="Rad4 beta-hairpin" evidence="9">
    <location>
        <begin position="579"/>
        <end position="653"/>
    </location>
</feature>
<evidence type="ECO:0000256" key="5">
    <source>
        <dbReference type="ARBA" id="ARBA00023242"/>
    </source>
</evidence>
<dbReference type="Pfam" id="PF10405">
    <property type="entry name" value="BHD_3"/>
    <property type="match status" value="1"/>
</dbReference>
<sequence length="700" mass="79574">MEPPSQNGALPEPVHTSDYDDGDSEFEDVIIPETTPVTGADEYDPYAHYLAELDKNDEAQWGEVREVTLVFNEDELNRKQAVDIPTGKASKSKGHRVGITKEVREQRVCLHQLYTVCCLARLRMLSRLTRDATLRAVVLSLVPDSISMLVHNTAKFSSTQPGIRSPPPKKRSRRSTAAAESTSAFQQSIVSLLTWWQRSFSCYVVPWHKEESKLPDTLRHYCHSEATGYDNFTDWADVTTHRLMDAIKKGKLKVEDMAVLFTALLQCLGCKTRLVTSIHPLPLRLTLKEVERHHQGRPWFAMVDRGLPDSRIPRARYYPVAWWCEVQIPGTYRWACVDPVRGIFNEPHRMEQGMQAWSTPVMERYDVTSDPLSSTRLFPTNKVVKFPTVYVMAIDNSGHWTDVTRRYTSNWSTSTCVLRKPSPQYNLTRYNPGWWRKLLRPRIRRPASPADEAEEIELGQVEIQDAMPTSYVGFKNHPHFALERQLKQNECIYPRSPTLGCFRGEPIYPRQHVHGLKSSQHWYREGRVIQSDEEPIKYVSSRFVKDPPSEATGSSAKVGLYGIWQTELYQAPVVTDGQVPKNSFGHVDLFVASMLPPGSAHVPLPGTAAIAKKLGIDYAPAVIGFSFAYGKCKPQILGIVVPQESEIIIIEEKERQLKMLSYWRRLIVGVGVRSRLIQTYGDWRETSDQAAESSETPPPL</sequence>
<dbReference type="PANTHER" id="PTHR12135:SF0">
    <property type="entry name" value="DNA REPAIR PROTEIN COMPLEMENTING XP-C CELLS"/>
    <property type="match status" value="1"/>
</dbReference>
<comment type="caution">
    <text evidence="10">The sequence shown here is derived from an EMBL/GenBank/DDBJ whole genome shotgun (WGS) entry which is preliminary data.</text>
</comment>
<keyword evidence="5" id="KW-0539">Nucleus</keyword>
<dbReference type="OrthoDB" id="300780at2759"/>
<keyword evidence="3" id="KW-0227">DNA damage</keyword>
<dbReference type="Gene3D" id="3.30.70.2460">
    <property type="entry name" value="Rad4, beta-hairpin domain BHD3"/>
    <property type="match status" value="1"/>
</dbReference>
<evidence type="ECO:0000259" key="7">
    <source>
        <dbReference type="SMART" id="SM01030"/>
    </source>
</evidence>
<dbReference type="GO" id="GO:0005737">
    <property type="term" value="C:cytoplasm"/>
    <property type="evidence" value="ECO:0007669"/>
    <property type="project" value="TreeGrafter"/>
</dbReference>
<dbReference type="Proteomes" id="UP001150925">
    <property type="component" value="Unassembled WGS sequence"/>
</dbReference>
<dbReference type="SUPFAM" id="SSF54001">
    <property type="entry name" value="Cysteine proteinases"/>
    <property type="match status" value="1"/>
</dbReference>
<feature type="domain" description="Rad4 beta-hairpin" evidence="8">
    <location>
        <begin position="516"/>
        <end position="572"/>
    </location>
</feature>
<dbReference type="GO" id="GO:0071942">
    <property type="term" value="C:XPC complex"/>
    <property type="evidence" value="ECO:0007669"/>
    <property type="project" value="TreeGrafter"/>
</dbReference>
<keyword evidence="11" id="KW-1185">Reference proteome</keyword>
<dbReference type="InterPro" id="IPR018326">
    <property type="entry name" value="Rad4_beta-hairpin_dom1"/>
</dbReference>
<dbReference type="GO" id="GO:0000111">
    <property type="term" value="C:nucleotide-excision repair factor 2 complex"/>
    <property type="evidence" value="ECO:0007669"/>
    <property type="project" value="TreeGrafter"/>
</dbReference>
<reference evidence="10" key="1">
    <citation type="submission" date="2022-07" db="EMBL/GenBank/DDBJ databases">
        <title>Phylogenomic reconstructions and comparative analyses of Kickxellomycotina fungi.</title>
        <authorList>
            <person name="Reynolds N.K."/>
            <person name="Stajich J.E."/>
            <person name="Barry K."/>
            <person name="Grigoriev I.V."/>
            <person name="Crous P."/>
            <person name="Smith M.E."/>
        </authorList>
    </citation>
    <scope>NUCLEOTIDE SEQUENCE</scope>
    <source>
        <strain evidence="10">RSA 1196</strain>
    </source>
</reference>
<feature type="domain" description="Rad4 beta-hairpin" evidence="7">
    <location>
        <begin position="463"/>
        <end position="514"/>
    </location>
</feature>
<dbReference type="GO" id="GO:0006289">
    <property type="term" value="P:nucleotide-excision repair"/>
    <property type="evidence" value="ECO:0007669"/>
    <property type="project" value="InterPro"/>
</dbReference>
<dbReference type="GO" id="GO:0003697">
    <property type="term" value="F:single-stranded DNA binding"/>
    <property type="evidence" value="ECO:0007669"/>
    <property type="project" value="TreeGrafter"/>
</dbReference>
<dbReference type="InterPro" id="IPR042488">
    <property type="entry name" value="Rad4_BHD3_sf"/>
</dbReference>
<evidence type="ECO:0000259" key="9">
    <source>
        <dbReference type="SMART" id="SM01032"/>
    </source>
</evidence>
<dbReference type="InterPro" id="IPR036985">
    <property type="entry name" value="Transglutaminase-like_sf"/>
</dbReference>
<evidence type="ECO:0000256" key="3">
    <source>
        <dbReference type="ARBA" id="ARBA00022763"/>
    </source>
</evidence>
<dbReference type="InterPro" id="IPR018325">
    <property type="entry name" value="Rad4/PNGase_transGLS-fold"/>
</dbReference>
<dbReference type="AlphaFoldDB" id="A0A9W8ATZ3"/>
<dbReference type="Pfam" id="PF03835">
    <property type="entry name" value="Rad4"/>
    <property type="match status" value="1"/>
</dbReference>
<keyword evidence="4" id="KW-0234">DNA repair</keyword>
<dbReference type="SMART" id="SM01032">
    <property type="entry name" value="BHD_3"/>
    <property type="match status" value="1"/>
</dbReference>
<evidence type="ECO:0000256" key="2">
    <source>
        <dbReference type="ARBA" id="ARBA00009525"/>
    </source>
</evidence>
<accession>A0A9W8ATZ3</accession>
<comment type="similarity">
    <text evidence="2">Belongs to the XPC family.</text>
</comment>
<dbReference type="EMBL" id="JANBPY010000066">
    <property type="protein sequence ID" value="KAJ1969368.1"/>
    <property type="molecule type" value="Genomic_DNA"/>
</dbReference>
<comment type="subcellular location">
    <subcellularLocation>
        <location evidence="1">Nucleus</location>
    </subcellularLocation>
</comment>
<gene>
    <name evidence="10" type="ORF">IWQ62_000674</name>
</gene>
<dbReference type="InterPro" id="IPR018328">
    <property type="entry name" value="Rad4_beta-hairpin_dom3"/>
</dbReference>
<dbReference type="SMART" id="SM01031">
    <property type="entry name" value="BHD_2"/>
    <property type="match status" value="1"/>
</dbReference>
<name>A0A9W8ATZ3_9FUNG</name>
<dbReference type="Pfam" id="PF10403">
    <property type="entry name" value="BHD_1"/>
    <property type="match status" value="1"/>
</dbReference>